<reference evidence="2 3" key="2">
    <citation type="submission" date="2018-11" db="EMBL/GenBank/DDBJ databases">
        <authorList>
            <consortium name="Pathogen Informatics"/>
        </authorList>
    </citation>
    <scope>NUCLEOTIDE SEQUENCE [LARGE SCALE GENOMIC DNA]</scope>
</reference>
<feature type="domain" description="Lipocalin" evidence="1">
    <location>
        <begin position="201"/>
        <end position="362"/>
    </location>
</feature>
<evidence type="ECO:0000313" key="2">
    <source>
        <dbReference type="EMBL" id="VDM96317.1"/>
    </source>
</evidence>
<evidence type="ECO:0000313" key="3">
    <source>
        <dbReference type="Proteomes" id="UP000276776"/>
    </source>
</evidence>
<dbReference type="InterPro" id="IPR056868">
    <property type="entry name" value="Lipocalin_dom_nem"/>
</dbReference>
<gene>
    <name evidence="2" type="ORF">TCLT_LOCUS1076</name>
</gene>
<evidence type="ECO:0000313" key="4">
    <source>
        <dbReference type="WBParaSite" id="TCLT_0000107501-mRNA-1"/>
    </source>
</evidence>
<organism evidence="4">
    <name type="scientific">Thelazia callipaeda</name>
    <name type="common">Oriental eyeworm</name>
    <name type="synonym">Parasitic nematode</name>
    <dbReference type="NCBI Taxonomy" id="103827"/>
    <lineage>
        <taxon>Eukaryota</taxon>
        <taxon>Metazoa</taxon>
        <taxon>Ecdysozoa</taxon>
        <taxon>Nematoda</taxon>
        <taxon>Chromadorea</taxon>
        <taxon>Rhabditida</taxon>
        <taxon>Spirurina</taxon>
        <taxon>Spiruromorpha</taxon>
        <taxon>Thelazioidea</taxon>
        <taxon>Thelaziidae</taxon>
        <taxon>Thelazia</taxon>
    </lineage>
</organism>
<dbReference type="STRING" id="103827.A0A0N5CLS6"/>
<keyword evidence="3" id="KW-1185">Reference proteome</keyword>
<dbReference type="PANTHER" id="PTHR37437:SF7">
    <property type="entry name" value="LIPOCALIN-RELATED PROTEIN"/>
    <property type="match status" value="1"/>
</dbReference>
<sequence length="371" mass="41265">MIQSEPLLSKTQQQLLATNILRPFSSSPATKLLQATKQTQPASLSLEKEITLTKEDKIALAKVSKIARNVLDQLGLSYDFNNRRYKPSIPSTSFQNDDINSMISEANQNRIDLQGIASGQIPGLAPIPVPAFPGPQDVPAIPGVNTIPGLSNFNYLIGQLFPQMIPPTNTLLGSSISRLLPKNSAKNLAKDVFRAVHPAAENVDVARMMGRWFQVINSPHVIREACTVSHFGALTNNTYSATFTILKFYREGNANGPPRFSLGYGFKSGDTGQFVLHNSNSPDSEPFWVIKKGPLNEYNQYDYAVVSNWVRFPVFVIARDPDRFRSEHMRNVLQFLEDNNYINVMTKAFNMISPVDYSQCQYTPTFSGAGR</sequence>
<name>A0A0N5CLS6_THECL</name>
<evidence type="ECO:0000259" key="1">
    <source>
        <dbReference type="Pfam" id="PF24976"/>
    </source>
</evidence>
<dbReference type="OrthoDB" id="565904at2759"/>
<protein>
    <submittedName>
        <fullName evidence="4">Lipocln_cytosolic_FA-bd_dom domain-containing protein</fullName>
    </submittedName>
</protein>
<dbReference type="WBParaSite" id="TCLT_0000107501-mRNA-1">
    <property type="protein sequence ID" value="TCLT_0000107501-mRNA-1"/>
    <property type="gene ID" value="TCLT_0000107501"/>
</dbReference>
<dbReference type="Gene3D" id="2.40.128.20">
    <property type="match status" value="1"/>
</dbReference>
<dbReference type="SUPFAM" id="SSF50814">
    <property type="entry name" value="Lipocalins"/>
    <property type="match status" value="1"/>
</dbReference>
<reference evidence="4" key="1">
    <citation type="submission" date="2017-02" db="UniProtKB">
        <authorList>
            <consortium name="WormBaseParasite"/>
        </authorList>
    </citation>
    <scope>IDENTIFICATION</scope>
</reference>
<proteinExistence type="predicted"/>
<dbReference type="InterPro" id="IPR012674">
    <property type="entry name" value="Calycin"/>
</dbReference>
<dbReference type="AlphaFoldDB" id="A0A0N5CLS6"/>
<dbReference type="CDD" id="cd19438">
    <property type="entry name" value="lipocalin_Blc-like"/>
    <property type="match status" value="1"/>
</dbReference>
<accession>A0A0N5CLS6</accession>
<dbReference type="PANTHER" id="PTHR37437">
    <property type="entry name" value="LIPOCALIN-RELATED PROTEIN-RELATED"/>
    <property type="match status" value="1"/>
</dbReference>
<dbReference type="Pfam" id="PF24976">
    <property type="entry name" value="Lipocalin_10"/>
    <property type="match status" value="1"/>
</dbReference>
<dbReference type="Proteomes" id="UP000276776">
    <property type="component" value="Unassembled WGS sequence"/>
</dbReference>
<dbReference type="FunFam" id="2.40.128.20:FF:000019">
    <property type="entry name" value="LiPocalin-Related protein"/>
    <property type="match status" value="1"/>
</dbReference>
<dbReference type="InterPro" id="IPR047202">
    <property type="entry name" value="Lipocalin_Blc-like_dom"/>
</dbReference>
<dbReference type="OMA" id="QYDYAIV"/>
<dbReference type="EMBL" id="UYYF01000114">
    <property type="protein sequence ID" value="VDM96317.1"/>
    <property type="molecule type" value="Genomic_DNA"/>
</dbReference>